<proteinExistence type="predicted"/>
<evidence type="ECO:0000256" key="2">
    <source>
        <dbReference type="SAM" id="SignalP"/>
    </source>
</evidence>
<dbReference type="RefSeq" id="WP_188414541.1">
    <property type="nucleotide sequence ID" value="NZ_BMDO01000002.1"/>
</dbReference>
<dbReference type="AlphaFoldDB" id="A0A917J717"/>
<feature type="signal peptide" evidence="2">
    <location>
        <begin position="1"/>
        <end position="19"/>
    </location>
</feature>
<dbReference type="EMBL" id="BMDO01000002">
    <property type="protein sequence ID" value="GGI49854.1"/>
    <property type="molecule type" value="Genomic_DNA"/>
</dbReference>
<evidence type="ECO:0008006" key="5">
    <source>
        <dbReference type="Google" id="ProtNLM"/>
    </source>
</evidence>
<reference evidence="3" key="1">
    <citation type="journal article" date="2014" name="Int. J. Syst. Evol. Microbiol.">
        <title>Complete genome sequence of Corynebacterium casei LMG S-19264T (=DSM 44701T), isolated from a smear-ripened cheese.</title>
        <authorList>
            <consortium name="US DOE Joint Genome Institute (JGI-PGF)"/>
            <person name="Walter F."/>
            <person name="Albersmeier A."/>
            <person name="Kalinowski J."/>
            <person name="Ruckert C."/>
        </authorList>
    </citation>
    <scope>NUCLEOTIDE SEQUENCE</scope>
    <source>
        <strain evidence="3">CCM 8711</strain>
    </source>
</reference>
<protein>
    <recommendedName>
        <fullName evidence="5">Capsule assembly Wzi family protein</fullName>
    </recommendedName>
</protein>
<reference evidence="3" key="2">
    <citation type="submission" date="2020-09" db="EMBL/GenBank/DDBJ databases">
        <authorList>
            <person name="Sun Q."/>
            <person name="Sedlacek I."/>
        </authorList>
    </citation>
    <scope>NUCLEOTIDE SEQUENCE</scope>
    <source>
        <strain evidence="3">CCM 8711</strain>
    </source>
</reference>
<evidence type="ECO:0000313" key="3">
    <source>
        <dbReference type="EMBL" id="GGI49854.1"/>
    </source>
</evidence>
<comment type="caution">
    <text evidence="3">The sequence shown here is derived from an EMBL/GenBank/DDBJ whole genome shotgun (WGS) entry which is preliminary data.</text>
</comment>
<organism evidence="3 4">
    <name type="scientific">Mucilaginibacter galii</name>
    <dbReference type="NCBI Taxonomy" id="2005073"/>
    <lineage>
        <taxon>Bacteria</taxon>
        <taxon>Pseudomonadati</taxon>
        <taxon>Bacteroidota</taxon>
        <taxon>Sphingobacteriia</taxon>
        <taxon>Sphingobacteriales</taxon>
        <taxon>Sphingobacteriaceae</taxon>
        <taxon>Mucilaginibacter</taxon>
    </lineage>
</organism>
<evidence type="ECO:0000313" key="4">
    <source>
        <dbReference type="Proteomes" id="UP000662074"/>
    </source>
</evidence>
<evidence type="ECO:0000256" key="1">
    <source>
        <dbReference type="SAM" id="MobiDB-lite"/>
    </source>
</evidence>
<accession>A0A917J717</accession>
<sequence length="475" mass="53463">MKTYIIFLITLLSTTIALAQHDHMQMDSAAHSEHRKKMNPPDSRHRLIPKQEQTDTTQMMMSSQLSRDLPMSRNGSGTSWVPDETPVYGYMVHGKKWMSMVHGNVFARYTKQDLFNKGTRGGSEFDAPNWLMGMTQRKVGRNGLFSANAMISLDPLLVGLDGYPLLYQTGESYKGQKLVDRQHPHDLFAELNISYAQRIAPNTDVYVSVGYPAEPALGPPVFMHRLSATNNPDAPLQHHYADATHITFGVATLGFRYKDLKIEGSTFKGREPDEERYGFDAPKFDSYAMRLSYNPSKNWALQVSHGWIKSPEALEPQANVKLFTASAMYAKRLAEDSHFNATLVYGQNHYSNNGKTLPGLVFESNLQLHKTALYGSYTYVRKDAHELDFHIFPSDPNFNIQAATVGANRILTTVKNTDLRVGAQATLNFSPQMLQPFYGRMPVGFEVYIRISPSLMKMMGGHQHKAGMDMSGMNM</sequence>
<feature type="region of interest" description="Disordered" evidence="1">
    <location>
        <begin position="27"/>
        <end position="58"/>
    </location>
</feature>
<gene>
    <name evidence="3" type="ORF">GCM10011425_10660</name>
</gene>
<dbReference type="Proteomes" id="UP000662074">
    <property type="component" value="Unassembled WGS sequence"/>
</dbReference>
<keyword evidence="2" id="KW-0732">Signal</keyword>
<feature type="chain" id="PRO_5037597556" description="Capsule assembly Wzi family protein" evidence="2">
    <location>
        <begin position="20"/>
        <end position="475"/>
    </location>
</feature>
<keyword evidence="4" id="KW-1185">Reference proteome</keyword>
<name>A0A917J717_9SPHI</name>